<evidence type="ECO:0000256" key="1">
    <source>
        <dbReference type="ARBA" id="ARBA00022603"/>
    </source>
</evidence>
<dbReference type="EMBL" id="CAXAMM010041129">
    <property type="protein sequence ID" value="CAK9097513.1"/>
    <property type="molecule type" value="Genomic_DNA"/>
</dbReference>
<dbReference type="Proteomes" id="UP001642464">
    <property type="component" value="Unassembled WGS sequence"/>
</dbReference>
<comment type="caution">
    <text evidence="4">The sequence shown here is derived from an EMBL/GenBank/DDBJ whole genome shotgun (WGS) entry which is preliminary data.</text>
</comment>
<gene>
    <name evidence="4" type="ORF">SCF082_LOCUS45741</name>
</gene>
<evidence type="ECO:0000313" key="5">
    <source>
        <dbReference type="Proteomes" id="UP001642464"/>
    </source>
</evidence>
<dbReference type="Pfam" id="PF00145">
    <property type="entry name" value="DNA_methylase"/>
    <property type="match status" value="1"/>
</dbReference>
<name>A0ABP0RB41_9DINO</name>
<dbReference type="SUPFAM" id="SSF53335">
    <property type="entry name" value="S-adenosyl-L-methionine-dependent methyltransferases"/>
    <property type="match status" value="1"/>
</dbReference>
<evidence type="ECO:0000256" key="3">
    <source>
        <dbReference type="SAM" id="MobiDB-lite"/>
    </source>
</evidence>
<dbReference type="GO" id="GO:0008168">
    <property type="term" value="F:methyltransferase activity"/>
    <property type="evidence" value="ECO:0007669"/>
    <property type="project" value="UniProtKB-KW"/>
</dbReference>
<accession>A0ABP0RB41</accession>
<dbReference type="InterPro" id="IPR029063">
    <property type="entry name" value="SAM-dependent_MTases_sf"/>
</dbReference>
<reference evidence="4 5" key="1">
    <citation type="submission" date="2024-02" db="EMBL/GenBank/DDBJ databases">
        <authorList>
            <person name="Chen Y."/>
            <person name="Shah S."/>
            <person name="Dougan E. K."/>
            <person name="Thang M."/>
            <person name="Chan C."/>
        </authorList>
    </citation>
    <scope>NUCLEOTIDE SEQUENCE [LARGE SCALE GENOMIC DNA]</scope>
</reference>
<proteinExistence type="predicted"/>
<protein>
    <submittedName>
        <fullName evidence="4">Modification methylase AquI subunit alpha</fullName>
    </submittedName>
</protein>
<keyword evidence="1 4" id="KW-0489">Methyltransferase</keyword>
<dbReference type="GO" id="GO:0032259">
    <property type="term" value="P:methylation"/>
    <property type="evidence" value="ECO:0007669"/>
    <property type="project" value="UniProtKB-KW"/>
</dbReference>
<sequence>MESVVFGHLPTTKGDDWSGVVHVTDRVEGDDEMSLGCLLPWKVEVLLLGWEFPEGCDTWSLYHWKVAGSDPLCLCAGQEGDALPRALALQSFSSLILELCAGSGAMGAAATFAGAEVAVSIDDSPYVAAHLQGNSHGIVLAASLEDIQTIHEAHLHLGTRSATAMLGFPCQPFSSQGLQLADEDTRFLTLLHALHAVWLLPVQALIAECVPAAGKHQAVLKAFQLLVEARGWEQIHCELDLRAQWPMKRLRWWSICAPPAWMAGPFHSWQVDPTYTTIGSLLRSWPIWDVDEEHDLLLTEHELLVFGNSIYGDDQRWFGPQHVLPTLLHSYGAWFTACPCGCRAGAMSESSLRARGVRGFCVTSALSGQPRLLHPAEAALFLGLPSTMTFMQGPRETLPLLGNVASPLQALWVYGQLLSSVLPDFYAISPKIVLDQFKQELLRQFHVSHHIQVPLAERLQLHPDSDCVVADGHRTLSRIERLLPLREGRCYHVRADDPYAKVSPLEVLVLALHDEHAHCIEFLHAGQFLFEALDRSPFVGAMLCVDPAGRLFPRDARIWQSLRLKILSHDTFPTMRTTSSLSGILLRQARPPSAGSAMGPGTPSLLWPWRKDIWLLPTAVATRLAGGQIGELSGLLSLHRRSMIAERFCIFAAQRDRDFIGLTSDGLRSAALDLAAILSSYLGGILGSFEFGSLYTQEDDFSCGTLALLHMVAALGLPGRLPASNIPELHGWLLAHSSSFDFVAGGPQDTTTSKALADLLVGHGVFPHEGLERARVVIAKLGAPAVQAALNSKNPWATLKEKASLPGAMIRLVTREELEAQINARAKSKHGAQIPGYKQKKSKVPVPRLTADSLDISLLEARPFVDSVKSMSTDALALLVVPPLPSAACGAARINSMRFPAVYGPSLEPMLIQGTLICLGDVDIHRHHGQPSTRLDVVQTSVFKVVLYKDELELMWTDFAKQPIRCLIQTLPILQLCKGTGCGPDCARFHPPLEEELDSVIQEIWARKFLSISGKATEPEFSDLFRFYLRVAQSARSSFLQLSVPGVCVEPRKLDLSGTDPQYAVVWLPKADKPSAIRAVKSFEGALALVRVKDRYGVRVLAKDAASAYKSLRPDMPFVDVTITKIFRLHPVPHGVQRHVLLKLFKEWSWAAKPLQPVRGSAAGAAWEVGAASNPPKPIMPGFGGDTLISEVKDRSSTTTEMPSVISSRSSSSVDPWTKTGSDPWAKWQAPASDAVAQGATSKKQIQELETRLQASVQDAVRLHWEDHAADSAMSSDLDLQAFQQTTHQRFRVLEAGLGELKAQGDQFRGWFNEAHSGMDQMGKQVATLQSSTDKLSATIDHSINAAFDSRFSQLEAMLSKRPCTE</sequence>
<dbReference type="Gene3D" id="3.40.50.150">
    <property type="entry name" value="Vaccinia Virus protein VP39"/>
    <property type="match status" value="1"/>
</dbReference>
<keyword evidence="2" id="KW-0808">Transferase</keyword>
<organism evidence="4 5">
    <name type="scientific">Durusdinium trenchii</name>
    <dbReference type="NCBI Taxonomy" id="1381693"/>
    <lineage>
        <taxon>Eukaryota</taxon>
        <taxon>Sar</taxon>
        <taxon>Alveolata</taxon>
        <taxon>Dinophyceae</taxon>
        <taxon>Suessiales</taxon>
        <taxon>Symbiodiniaceae</taxon>
        <taxon>Durusdinium</taxon>
    </lineage>
</organism>
<keyword evidence="5" id="KW-1185">Reference proteome</keyword>
<evidence type="ECO:0000256" key="2">
    <source>
        <dbReference type="ARBA" id="ARBA00022679"/>
    </source>
</evidence>
<feature type="region of interest" description="Disordered" evidence="3">
    <location>
        <begin position="1196"/>
        <end position="1226"/>
    </location>
</feature>
<evidence type="ECO:0000313" key="4">
    <source>
        <dbReference type="EMBL" id="CAK9097513.1"/>
    </source>
</evidence>
<feature type="compositionally biased region" description="Low complexity" evidence="3">
    <location>
        <begin position="1204"/>
        <end position="1214"/>
    </location>
</feature>
<dbReference type="InterPro" id="IPR001525">
    <property type="entry name" value="C5_MeTfrase"/>
</dbReference>